<organism evidence="2">
    <name type="scientific">marine sediment metagenome</name>
    <dbReference type="NCBI Taxonomy" id="412755"/>
    <lineage>
        <taxon>unclassified sequences</taxon>
        <taxon>metagenomes</taxon>
        <taxon>ecological metagenomes</taxon>
    </lineage>
</organism>
<dbReference type="PANTHER" id="PTHR45947">
    <property type="entry name" value="SULFOQUINOVOSYL TRANSFERASE SQD2"/>
    <property type="match status" value="1"/>
</dbReference>
<reference evidence="2" key="1">
    <citation type="journal article" date="2014" name="Front. Microbiol.">
        <title>High frequency of phylogenetically diverse reductive dehalogenase-homologous genes in deep subseafloor sedimentary metagenomes.</title>
        <authorList>
            <person name="Kawai M."/>
            <person name="Futagami T."/>
            <person name="Toyoda A."/>
            <person name="Takaki Y."/>
            <person name="Nishi S."/>
            <person name="Hori S."/>
            <person name="Arai W."/>
            <person name="Tsubouchi T."/>
            <person name="Morono Y."/>
            <person name="Uchiyama I."/>
            <person name="Ito T."/>
            <person name="Fujiyama A."/>
            <person name="Inagaki F."/>
            <person name="Takami H."/>
        </authorList>
    </citation>
    <scope>NUCLEOTIDE SEQUENCE</scope>
    <source>
        <strain evidence="2">Expedition CK06-06</strain>
    </source>
</reference>
<dbReference type="InterPro" id="IPR050194">
    <property type="entry name" value="Glycosyltransferase_grp1"/>
</dbReference>
<dbReference type="InterPro" id="IPR001296">
    <property type="entry name" value="Glyco_trans_1"/>
</dbReference>
<protein>
    <recommendedName>
        <fullName evidence="1">Glycosyl transferase family 1 domain-containing protein</fullName>
    </recommendedName>
</protein>
<feature type="non-terminal residue" evidence="2">
    <location>
        <position position="1"/>
    </location>
</feature>
<accession>X1S090</accession>
<dbReference type="GO" id="GO:0016757">
    <property type="term" value="F:glycosyltransferase activity"/>
    <property type="evidence" value="ECO:0007669"/>
    <property type="project" value="InterPro"/>
</dbReference>
<dbReference type="SUPFAM" id="SSF53756">
    <property type="entry name" value="UDP-Glycosyltransferase/glycogen phosphorylase"/>
    <property type="match status" value="1"/>
</dbReference>
<dbReference type="PANTHER" id="PTHR45947:SF3">
    <property type="entry name" value="SULFOQUINOVOSYL TRANSFERASE SQD2"/>
    <property type="match status" value="1"/>
</dbReference>
<dbReference type="EMBL" id="BARW01007290">
    <property type="protein sequence ID" value="GAI86437.1"/>
    <property type="molecule type" value="Genomic_DNA"/>
</dbReference>
<comment type="caution">
    <text evidence="2">The sequence shown here is derived from an EMBL/GenBank/DDBJ whole genome shotgun (WGS) entry which is preliminary data.</text>
</comment>
<proteinExistence type="predicted"/>
<evidence type="ECO:0000313" key="2">
    <source>
        <dbReference type="EMBL" id="GAI86437.1"/>
    </source>
</evidence>
<evidence type="ECO:0000259" key="1">
    <source>
        <dbReference type="Pfam" id="PF00534"/>
    </source>
</evidence>
<name>X1S090_9ZZZZ</name>
<feature type="domain" description="Glycosyl transferase family 1" evidence="1">
    <location>
        <begin position="38"/>
        <end position="196"/>
    </location>
</feature>
<dbReference type="AlphaFoldDB" id="X1S090"/>
<dbReference type="Pfam" id="PF00534">
    <property type="entry name" value="Glycos_transf_1"/>
    <property type="match status" value="1"/>
</dbReference>
<dbReference type="CDD" id="cd03801">
    <property type="entry name" value="GT4_PimA-like"/>
    <property type="match status" value="1"/>
</dbReference>
<gene>
    <name evidence="2" type="ORF">S12H4_15207</name>
</gene>
<sequence>DLFITPSMKLKKDLMKTGILNIRNIYTGIKLLKYSKLNKGNNLLYMGRLSKEKGIKYLLKAMINITKKIPAVHLNITGGGPEKENLERLIKQLKLEKNVSFIGQIPNKEIERYYKISNILIVPSICEEVFPLVGIEAMSAGRPVIGTRVGGIPEWLDDGKTGFLVDPGNSAQIAEKVIQLFSNRKLMDKMGENGRKKAEQLDIKNHIKEIEIVYQEVIDKYKNNK</sequence>
<dbReference type="Gene3D" id="3.40.50.2000">
    <property type="entry name" value="Glycogen Phosphorylase B"/>
    <property type="match status" value="2"/>
</dbReference>